<evidence type="ECO:0000313" key="2">
    <source>
        <dbReference type="Proteomes" id="UP000887578"/>
    </source>
</evidence>
<dbReference type="WBParaSite" id="PDA_v2.g25599.t1">
    <property type="protein sequence ID" value="PDA_v2.g25599.t1"/>
    <property type="gene ID" value="PDA_v2.g25599"/>
</dbReference>
<accession>A0A914Q441</accession>
<keyword evidence="2" id="KW-1185">Reference proteome</keyword>
<dbReference type="AlphaFoldDB" id="A0A914Q441"/>
<feature type="compositionally biased region" description="Basic and acidic residues" evidence="1">
    <location>
        <begin position="144"/>
        <end position="160"/>
    </location>
</feature>
<reference evidence="3" key="1">
    <citation type="submission" date="2022-11" db="UniProtKB">
        <authorList>
            <consortium name="WormBaseParasite"/>
        </authorList>
    </citation>
    <scope>IDENTIFICATION</scope>
</reference>
<feature type="region of interest" description="Disordered" evidence="1">
    <location>
        <begin position="1"/>
        <end position="37"/>
    </location>
</feature>
<feature type="region of interest" description="Disordered" evidence="1">
    <location>
        <begin position="144"/>
        <end position="177"/>
    </location>
</feature>
<name>A0A914Q441_9BILA</name>
<feature type="compositionally biased region" description="Basic and acidic residues" evidence="1">
    <location>
        <begin position="7"/>
        <end position="31"/>
    </location>
</feature>
<dbReference type="Proteomes" id="UP000887578">
    <property type="component" value="Unplaced"/>
</dbReference>
<organism evidence="2 3">
    <name type="scientific">Panagrolaimus davidi</name>
    <dbReference type="NCBI Taxonomy" id="227884"/>
    <lineage>
        <taxon>Eukaryota</taxon>
        <taxon>Metazoa</taxon>
        <taxon>Ecdysozoa</taxon>
        <taxon>Nematoda</taxon>
        <taxon>Chromadorea</taxon>
        <taxon>Rhabditida</taxon>
        <taxon>Tylenchina</taxon>
        <taxon>Panagrolaimomorpha</taxon>
        <taxon>Panagrolaimoidea</taxon>
        <taxon>Panagrolaimidae</taxon>
        <taxon>Panagrolaimus</taxon>
    </lineage>
</organism>
<proteinExistence type="predicted"/>
<evidence type="ECO:0000256" key="1">
    <source>
        <dbReference type="SAM" id="MobiDB-lite"/>
    </source>
</evidence>
<evidence type="ECO:0000313" key="3">
    <source>
        <dbReference type="WBParaSite" id="PDA_v2.g25599.t1"/>
    </source>
</evidence>
<protein>
    <submittedName>
        <fullName evidence="3">Uncharacterized protein</fullName>
    </submittedName>
</protein>
<sequence length="361" mass="40603">MSTSESKVNEISRKLHDSNQEVKAEESERHLNVQLKNKNVEKESANFTANLKPFVKVLKNVKKPHQSSSKKLVQSKETENLTIKLKPIETVLKEMTTSLLESIPLKETESIKSLNIEPNSSLANLLCNFKFQSMNQAVVENGEENLHKKSDENVLEEKMTSKASTPSKPKESKSIQPLKIEPTSTVTISKTMECNLHIQLKNHILQNETTNFTVKLKSNEKLLEKIKIQSSPKKSKPEKPCISISLKPKKFACIEIQTDETSFNQRIVKTQIKNDYDSDAFSISPKSSITPIKECEQKSPITASSGFASTSDYSPYQIASPNIETTYDAKTIVTFLFKDDETCAVEICKNGRKEIVKNSFG</sequence>